<gene>
    <name evidence="2" type="ordered locus">GK0168</name>
</gene>
<accession>Q5L3M7</accession>
<keyword evidence="3" id="KW-1185">Reference proteome</keyword>
<name>Q5L3M7_GEOKA</name>
<proteinExistence type="predicted"/>
<dbReference type="AlphaFoldDB" id="Q5L3M7"/>
<reference evidence="2 3" key="1">
    <citation type="journal article" date="2004" name="Nucleic Acids Res.">
        <title>Thermoadaptation trait revealed by the genome sequence of thermophilic Geobacillus kaustophilus.</title>
        <authorList>
            <person name="Takami H."/>
            <person name="Takaki Y."/>
            <person name="Chee G.J."/>
            <person name="Nishi S."/>
            <person name="Shimamura S."/>
            <person name="Suzuki H."/>
            <person name="Matsui S."/>
            <person name="Uchiyama I."/>
        </authorList>
    </citation>
    <scope>NUCLEOTIDE SEQUENCE [LARGE SCALE GENOMIC DNA]</scope>
    <source>
        <strain evidence="2 3">HTA426</strain>
    </source>
</reference>
<evidence type="ECO:0000313" key="3">
    <source>
        <dbReference type="Proteomes" id="UP000001172"/>
    </source>
</evidence>
<keyword evidence="1" id="KW-1133">Transmembrane helix</keyword>
<feature type="transmembrane region" description="Helical" evidence="1">
    <location>
        <begin position="7"/>
        <end position="26"/>
    </location>
</feature>
<dbReference type="KEGG" id="gka:GK0168"/>
<dbReference type="EMBL" id="BA000043">
    <property type="protein sequence ID" value="BAD74453.1"/>
    <property type="molecule type" value="Genomic_DNA"/>
</dbReference>
<organism evidence="2 3">
    <name type="scientific">Geobacillus kaustophilus (strain HTA426)</name>
    <dbReference type="NCBI Taxonomy" id="235909"/>
    <lineage>
        <taxon>Bacteria</taxon>
        <taxon>Bacillati</taxon>
        <taxon>Bacillota</taxon>
        <taxon>Bacilli</taxon>
        <taxon>Bacillales</taxon>
        <taxon>Anoxybacillaceae</taxon>
        <taxon>Geobacillus</taxon>
        <taxon>Geobacillus thermoleovorans group</taxon>
    </lineage>
</organism>
<keyword evidence="1" id="KW-0472">Membrane</keyword>
<dbReference type="RefSeq" id="WP_011229680.1">
    <property type="nucleotide sequence ID" value="NC_006510.1"/>
</dbReference>
<evidence type="ECO:0000256" key="1">
    <source>
        <dbReference type="SAM" id="Phobius"/>
    </source>
</evidence>
<dbReference type="Proteomes" id="UP000001172">
    <property type="component" value="Chromosome"/>
</dbReference>
<sequence>MNKIGKISLLLFCNLITAIIMGTFAYKTYNESKIVQSVIFAAACISTFIVVILSLVPNRNDNKRRSKL</sequence>
<keyword evidence="1" id="KW-0812">Transmembrane</keyword>
<feature type="transmembrane region" description="Helical" evidence="1">
    <location>
        <begin position="38"/>
        <end position="56"/>
    </location>
</feature>
<dbReference type="HOGENOM" id="CLU_2787942_0_0_9"/>
<protein>
    <submittedName>
        <fullName evidence="2">Hypothetical conserved protein</fullName>
    </submittedName>
</protein>
<evidence type="ECO:0000313" key="2">
    <source>
        <dbReference type="EMBL" id="BAD74453.1"/>
    </source>
</evidence>